<organism evidence="2">
    <name type="scientific">Aegilops tauschii</name>
    <name type="common">Tausch's goatgrass</name>
    <name type="synonym">Aegilops squarrosa</name>
    <dbReference type="NCBI Taxonomy" id="37682"/>
    <lineage>
        <taxon>Eukaryota</taxon>
        <taxon>Viridiplantae</taxon>
        <taxon>Streptophyta</taxon>
        <taxon>Embryophyta</taxon>
        <taxon>Tracheophyta</taxon>
        <taxon>Spermatophyta</taxon>
        <taxon>Magnoliopsida</taxon>
        <taxon>Liliopsida</taxon>
        <taxon>Poales</taxon>
        <taxon>Poaceae</taxon>
        <taxon>BOP clade</taxon>
        <taxon>Pooideae</taxon>
        <taxon>Triticodae</taxon>
        <taxon>Triticeae</taxon>
        <taxon>Triticinae</taxon>
        <taxon>Aegilops</taxon>
    </lineage>
</organism>
<proteinExistence type="predicted"/>
<dbReference type="ExpressionAtlas" id="M8BCM8">
    <property type="expression patterns" value="baseline"/>
</dbReference>
<dbReference type="EnsemblPlants" id="EMT22645">
    <property type="protein sequence ID" value="EMT22645"/>
    <property type="gene ID" value="F775_22167"/>
</dbReference>
<dbReference type="AlphaFoldDB" id="M8BCM8"/>
<evidence type="ECO:0000256" key="1">
    <source>
        <dbReference type="SAM" id="MobiDB-lite"/>
    </source>
</evidence>
<name>M8BCM8_AEGTA</name>
<evidence type="ECO:0000313" key="2">
    <source>
        <dbReference type="EnsemblPlants" id="EMT22645"/>
    </source>
</evidence>
<accession>M8BCM8</accession>
<reference evidence="2" key="1">
    <citation type="submission" date="2015-06" db="UniProtKB">
        <authorList>
            <consortium name="EnsemblPlants"/>
        </authorList>
    </citation>
    <scope>IDENTIFICATION</scope>
</reference>
<feature type="compositionally biased region" description="Polar residues" evidence="1">
    <location>
        <begin position="47"/>
        <end position="63"/>
    </location>
</feature>
<sequence length="273" mass="30467">MPSTASRRTSWCGRSSSASLPGTSYADVQSAAPGAASPPPPISCSPTTGASRRSPSPCSTEAQPVQVQRLATESWGVAAAGLSSDTPNVNLYFYAPPVVFRNHLHWGPDWPHYDVGLLVFGTVAESFRSMRCLAGATGRSAHLCEMEGLICFSCLDYLRSVVTIWVLEDYEREVWSFKYHVKFPAEILFCSSIAYTRHCVLSHEGDVLVYNICDCRMFHCDCDGKLLEEFQWEYNSQRLKIVGHKFKESLIEHELFSRGDATCVEQPSFFKRL</sequence>
<protein>
    <recommendedName>
        <fullName evidence="3">F-box associated domain-containing protein</fullName>
    </recommendedName>
</protein>
<feature type="compositionally biased region" description="Polar residues" evidence="1">
    <location>
        <begin position="1"/>
        <end position="22"/>
    </location>
</feature>
<evidence type="ECO:0008006" key="3">
    <source>
        <dbReference type="Google" id="ProtNLM"/>
    </source>
</evidence>
<feature type="region of interest" description="Disordered" evidence="1">
    <location>
        <begin position="1"/>
        <end position="63"/>
    </location>
</feature>